<dbReference type="SUPFAM" id="SSF46894">
    <property type="entry name" value="C-terminal effector domain of the bipartite response regulators"/>
    <property type="match status" value="1"/>
</dbReference>
<dbReference type="Gene3D" id="3.40.50.2300">
    <property type="match status" value="1"/>
</dbReference>
<evidence type="ECO:0000256" key="1">
    <source>
        <dbReference type="ARBA" id="ARBA00022553"/>
    </source>
</evidence>
<evidence type="ECO:0000256" key="2">
    <source>
        <dbReference type="ARBA" id="ARBA00023012"/>
    </source>
</evidence>
<dbReference type="GO" id="GO:0000156">
    <property type="term" value="F:phosphorelay response regulator activity"/>
    <property type="evidence" value="ECO:0007669"/>
    <property type="project" value="TreeGrafter"/>
</dbReference>
<evidence type="ECO:0000256" key="3">
    <source>
        <dbReference type="ARBA" id="ARBA00023125"/>
    </source>
</evidence>
<dbReference type="SMART" id="SM00862">
    <property type="entry name" value="Trans_reg_C"/>
    <property type="match status" value="1"/>
</dbReference>
<protein>
    <submittedName>
        <fullName evidence="8">Response regulator transcription factor</fullName>
    </submittedName>
</protein>
<feature type="domain" description="Response regulatory" evidence="6">
    <location>
        <begin position="4"/>
        <end position="120"/>
    </location>
</feature>
<dbReference type="GO" id="GO:0032993">
    <property type="term" value="C:protein-DNA complex"/>
    <property type="evidence" value="ECO:0007669"/>
    <property type="project" value="TreeGrafter"/>
</dbReference>
<dbReference type="GO" id="GO:0005829">
    <property type="term" value="C:cytosol"/>
    <property type="evidence" value="ECO:0007669"/>
    <property type="project" value="TreeGrafter"/>
</dbReference>
<keyword evidence="2" id="KW-0902">Two-component regulatory system</keyword>
<feature type="DNA-binding region" description="OmpR/PhoB-type" evidence="5">
    <location>
        <begin position="137"/>
        <end position="235"/>
    </location>
</feature>
<dbReference type="CDD" id="cd00383">
    <property type="entry name" value="trans_reg_C"/>
    <property type="match status" value="1"/>
</dbReference>
<proteinExistence type="predicted"/>
<accession>A0A4Q0MAE4</accession>
<dbReference type="Pfam" id="PF00072">
    <property type="entry name" value="Response_reg"/>
    <property type="match status" value="1"/>
</dbReference>
<dbReference type="Gene3D" id="1.10.10.10">
    <property type="entry name" value="Winged helix-like DNA-binding domain superfamily/Winged helix DNA-binding domain"/>
    <property type="match status" value="1"/>
</dbReference>
<dbReference type="PANTHER" id="PTHR48111">
    <property type="entry name" value="REGULATOR OF RPOS"/>
    <property type="match status" value="1"/>
</dbReference>
<comment type="caution">
    <text evidence="8">The sequence shown here is derived from an EMBL/GenBank/DDBJ whole genome shotgun (WGS) entry which is preliminary data.</text>
</comment>
<dbReference type="SUPFAM" id="SSF52172">
    <property type="entry name" value="CheY-like"/>
    <property type="match status" value="1"/>
</dbReference>
<dbReference type="Pfam" id="PF00486">
    <property type="entry name" value="Trans_reg_C"/>
    <property type="match status" value="1"/>
</dbReference>
<evidence type="ECO:0000259" key="7">
    <source>
        <dbReference type="PROSITE" id="PS51755"/>
    </source>
</evidence>
<dbReference type="InterPro" id="IPR001789">
    <property type="entry name" value="Sig_transdc_resp-reg_receiver"/>
</dbReference>
<dbReference type="InterPro" id="IPR039420">
    <property type="entry name" value="WalR-like"/>
</dbReference>
<dbReference type="InterPro" id="IPR016032">
    <property type="entry name" value="Sig_transdc_resp-reg_C-effctor"/>
</dbReference>
<evidence type="ECO:0000259" key="6">
    <source>
        <dbReference type="PROSITE" id="PS50110"/>
    </source>
</evidence>
<dbReference type="InterPro" id="IPR036388">
    <property type="entry name" value="WH-like_DNA-bd_sf"/>
</dbReference>
<dbReference type="PROSITE" id="PS51755">
    <property type="entry name" value="OMPR_PHOB"/>
    <property type="match status" value="1"/>
</dbReference>
<dbReference type="SMART" id="SM00448">
    <property type="entry name" value="REC"/>
    <property type="match status" value="1"/>
</dbReference>
<dbReference type="PROSITE" id="PS50110">
    <property type="entry name" value="RESPONSE_REGULATORY"/>
    <property type="match status" value="1"/>
</dbReference>
<dbReference type="RefSeq" id="WP_128769301.1">
    <property type="nucleotide sequence ID" value="NZ_RXOC01000005.1"/>
</dbReference>
<dbReference type="Gene3D" id="6.10.250.690">
    <property type="match status" value="1"/>
</dbReference>
<dbReference type="Proteomes" id="UP000290848">
    <property type="component" value="Unassembled WGS sequence"/>
</dbReference>
<evidence type="ECO:0000256" key="5">
    <source>
        <dbReference type="PROSITE-ProRule" id="PRU01091"/>
    </source>
</evidence>
<dbReference type="EMBL" id="RXOC01000005">
    <property type="protein sequence ID" value="RXF70228.1"/>
    <property type="molecule type" value="Genomic_DNA"/>
</dbReference>
<keyword evidence="3 5" id="KW-0238">DNA-binding</keyword>
<sequence>MKPKLLFIEDETDLGNVVKQYLEIMDFEVVWCTNGQDAIQAFTLNQGSFDLLIIDVQLPDTSGFDLARKILEFQAETSFLFLTARNEKQDRLLGLKIGADDYISKPFDIEELILRIKNIIRRHSHNPVATPSQEQEEQLVSTGDIILKKDLLTLTIASKKPVSITLREAELLEYLCRNPNKILKREYILLQLWGENDYFLGRSLDVFISRLRKLLKHSDLVSIDNVYGVGFIFTVNESQAAKR</sequence>
<evidence type="ECO:0000256" key="4">
    <source>
        <dbReference type="PROSITE-ProRule" id="PRU00169"/>
    </source>
</evidence>
<gene>
    <name evidence="8" type="ORF">EKH83_10175</name>
</gene>
<evidence type="ECO:0000313" key="8">
    <source>
        <dbReference type="EMBL" id="RXF70228.1"/>
    </source>
</evidence>
<organism evidence="8 9">
    <name type="scientific">Arcticibacter tournemirensis</name>
    <dbReference type="NCBI Taxonomy" id="699437"/>
    <lineage>
        <taxon>Bacteria</taxon>
        <taxon>Pseudomonadati</taxon>
        <taxon>Bacteroidota</taxon>
        <taxon>Sphingobacteriia</taxon>
        <taxon>Sphingobacteriales</taxon>
        <taxon>Sphingobacteriaceae</taxon>
        <taxon>Arcticibacter</taxon>
    </lineage>
</organism>
<dbReference type="PANTHER" id="PTHR48111:SF40">
    <property type="entry name" value="PHOSPHATE REGULON TRANSCRIPTIONAL REGULATORY PROTEIN PHOB"/>
    <property type="match status" value="1"/>
</dbReference>
<reference evidence="8 9" key="1">
    <citation type="submission" date="2018-12" db="EMBL/GenBank/DDBJ databases">
        <title>The Draft Genome Sequence of the Soil Bacterium Pedobacter tournemirensis R1.</title>
        <authorList>
            <person name="He J."/>
        </authorList>
    </citation>
    <scope>NUCLEOTIDE SEQUENCE [LARGE SCALE GENOMIC DNA]</scope>
    <source>
        <strain evidence="8 9">R1</strain>
    </source>
</reference>
<dbReference type="GO" id="GO:0000976">
    <property type="term" value="F:transcription cis-regulatory region binding"/>
    <property type="evidence" value="ECO:0007669"/>
    <property type="project" value="TreeGrafter"/>
</dbReference>
<dbReference type="AlphaFoldDB" id="A0A4Q0MAE4"/>
<dbReference type="CDD" id="cd17574">
    <property type="entry name" value="REC_OmpR"/>
    <property type="match status" value="1"/>
</dbReference>
<dbReference type="GO" id="GO:0006355">
    <property type="term" value="P:regulation of DNA-templated transcription"/>
    <property type="evidence" value="ECO:0007669"/>
    <property type="project" value="InterPro"/>
</dbReference>
<feature type="modified residue" description="4-aspartylphosphate" evidence="4">
    <location>
        <position position="55"/>
    </location>
</feature>
<keyword evidence="1 4" id="KW-0597">Phosphoprotein</keyword>
<feature type="domain" description="OmpR/PhoB-type" evidence="7">
    <location>
        <begin position="137"/>
        <end position="235"/>
    </location>
</feature>
<evidence type="ECO:0000313" key="9">
    <source>
        <dbReference type="Proteomes" id="UP000290848"/>
    </source>
</evidence>
<name>A0A4Q0MAE4_9SPHI</name>
<dbReference type="InterPro" id="IPR011006">
    <property type="entry name" value="CheY-like_superfamily"/>
</dbReference>
<dbReference type="InterPro" id="IPR001867">
    <property type="entry name" value="OmpR/PhoB-type_DNA-bd"/>
</dbReference>